<feature type="transmembrane region" description="Helical" evidence="1">
    <location>
        <begin position="77"/>
        <end position="94"/>
    </location>
</feature>
<evidence type="ECO:0000313" key="3">
    <source>
        <dbReference type="Proteomes" id="UP000266172"/>
    </source>
</evidence>
<gene>
    <name evidence="2" type="ORF">DWX93_01875</name>
</gene>
<feature type="transmembrane region" description="Helical" evidence="1">
    <location>
        <begin position="189"/>
        <end position="208"/>
    </location>
</feature>
<evidence type="ECO:0000256" key="1">
    <source>
        <dbReference type="SAM" id="Phobius"/>
    </source>
</evidence>
<feature type="transmembrane region" description="Helical" evidence="1">
    <location>
        <begin position="161"/>
        <end position="182"/>
    </location>
</feature>
<dbReference type="SUPFAM" id="SSF109604">
    <property type="entry name" value="HD-domain/PDEase-like"/>
    <property type="match status" value="1"/>
</dbReference>
<reference evidence="2 3" key="1">
    <citation type="submission" date="2018-08" db="EMBL/GenBank/DDBJ databases">
        <title>A genome reference for cultivated species of the human gut microbiota.</title>
        <authorList>
            <person name="Zou Y."/>
            <person name="Xue W."/>
            <person name="Luo G."/>
        </authorList>
    </citation>
    <scope>NUCLEOTIDE SEQUENCE [LARGE SCALE GENOMIC DNA]</scope>
    <source>
        <strain evidence="2 3">AF22-12AC</strain>
    </source>
</reference>
<evidence type="ECO:0008006" key="4">
    <source>
        <dbReference type="Google" id="ProtNLM"/>
    </source>
</evidence>
<feature type="transmembrane region" description="Helical" evidence="1">
    <location>
        <begin position="12"/>
        <end position="32"/>
    </location>
</feature>
<dbReference type="Proteomes" id="UP000266172">
    <property type="component" value="Unassembled WGS sequence"/>
</dbReference>
<feature type="transmembrane region" description="Helical" evidence="1">
    <location>
        <begin position="100"/>
        <end position="131"/>
    </location>
</feature>
<dbReference type="RefSeq" id="WP_014079703.1">
    <property type="nucleotide sequence ID" value="NZ_CATVZQ010000001.1"/>
</dbReference>
<dbReference type="AlphaFoldDB" id="A0A395VE83"/>
<accession>A0A395VE83</accession>
<comment type="caution">
    <text evidence="2">The sequence shown here is derived from an EMBL/GenBank/DDBJ whole genome shotgun (WGS) entry which is preliminary data.</text>
</comment>
<organism evidence="2 3">
    <name type="scientific">Roseburia hominis</name>
    <dbReference type="NCBI Taxonomy" id="301301"/>
    <lineage>
        <taxon>Bacteria</taxon>
        <taxon>Bacillati</taxon>
        <taxon>Bacillota</taxon>
        <taxon>Clostridia</taxon>
        <taxon>Lachnospirales</taxon>
        <taxon>Lachnospiraceae</taxon>
        <taxon>Roseburia</taxon>
    </lineage>
</organism>
<keyword evidence="1" id="KW-0472">Membrane</keyword>
<feature type="transmembrane region" description="Helical" evidence="1">
    <location>
        <begin position="38"/>
        <end position="56"/>
    </location>
</feature>
<keyword evidence="1" id="KW-1133">Transmembrane helix</keyword>
<sequence>MDDRYVAKRVIYLLGMSAATILFTTAAAFIRGQYLDEWIVLVIINLVFLALWFFLLEHCRMKRSIAGNRETSYRRIFAGYLASLGVTAVCLVLPEFSRPVMLSAILMLGVGNIELSLCSGLFFCSLLGLLCGGTIQEFSMYILLVLIGAVAADAVENSKKQFWYEWFAGMAGMLLPVLFYYLTYREISVRIMVSAVADGVVVFLFLHLCYRKLADARNAEVDEVMVDITDESYPLARELASFSRADYSHARRVMLVAARCAAVVGADERVCSAAGMYYRIGVLEGAPLAKNGVKMAQRACFPEKVIRIIGEYNGEEALPSTIESAIVHMVDGLLKKLEVLDEDTVGSNWNQDMVIYQTLNEYSAAGLYDRSGLSMNMFLKIREYLVNEEALLV</sequence>
<feature type="transmembrane region" description="Helical" evidence="1">
    <location>
        <begin position="138"/>
        <end position="155"/>
    </location>
</feature>
<name>A0A395VE83_9FIRM</name>
<proteinExistence type="predicted"/>
<protein>
    <recommendedName>
        <fullName evidence="4">HD domain-containing protein</fullName>
    </recommendedName>
</protein>
<dbReference type="EMBL" id="QRVL01000001">
    <property type="protein sequence ID" value="RGS42106.1"/>
    <property type="molecule type" value="Genomic_DNA"/>
</dbReference>
<evidence type="ECO:0000313" key="2">
    <source>
        <dbReference type="EMBL" id="RGS42106.1"/>
    </source>
</evidence>
<keyword evidence="1" id="KW-0812">Transmembrane</keyword>
<dbReference type="GeneID" id="93723354"/>
<dbReference type="OMA" id="INDTEYP"/>